<reference evidence="6" key="2">
    <citation type="submission" date="2025-09" db="UniProtKB">
        <authorList>
            <consortium name="Ensembl"/>
        </authorList>
    </citation>
    <scope>IDENTIFICATION</scope>
</reference>
<dbReference type="SUPFAM" id="SSF51316">
    <property type="entry name" value="Mss4-like"/>
    <property type="match status" value="1"/>
</dbReference>
<dbReference type="Pfam" id="PF00838">
    <property type="entry name" value="TCTP"/>
    <property type="match status" value="1"/>
</dbReference>
<evidence type="ECO:0000259" key="5">
    <source>
        <dbReference type="PROSITE" id="PS51797"/>
    </source>
</evidence>
<proteinExistence type="inferred from homology"/>
<comment type="subunit">
    <text evidence="3">Homodimer. Interacts with STEAP3. Interacts with TSC22D1; interaction results in the destabilization of TSC22D1 protein.</text>
</comment>
<dbReference type="Ensembl" id="ENSCGRT00001021533.1">
    <property type="protein sequence ID" value="ENSCGRP00001017289.1"/>
    <property type="gene ID" value="ENSCGRG00001017370.1"/>
</dbReference>
<reference evidence="6" key="1">
    <citation type="submission" date="2025-08" db="UniProtKB">
        <authorList>
            <consortium name="Ensembl"/>
        </authorList>
    </citation>
    <scope>IDENTIFICATION</scope>
</reference>
<dbReference type="PANTHER" id="PTHR11991">
    <property type="entry name" value="TRANSLATIONALLY CONTROLLED TUMOR PROTEIN-RELATED"/>
    <property type="match status" value="1"/>
</dbReference>
<evidence type="ECO:0000313" key="6">
    <source>
        <dbReference type="Ensembl" id="ENSCGRP00001017289.1"/>
    </source>
</evidence>
<sequence>MVSRTEGSNINDSLICENASAEGPEGEVTVDIVMSHHLQETSFTKEAYKKVYQRLHEITQRVKPFMTGTAEQIKHILANFSSYQFFIGENMNPDGMVALLDYHKDFMIFFKDGLEMEKC</sequence>
<accession>A0A8C2MFQ8</accession>
<evidence type="ECO:0000313" key="7">
    <source>
        <dbReference type="Proteomes" id="UP000694386"/>
    </source>
</evidence>
<evidence type="ECO:0000256" key="2">
    <source>
        <dbReference type="ARBA" id="ARBA00046053"/>
    </source>
</evidence>
<dbReference type="GO" id="GO:0005737">
    <property type="term" value="C:cytoplasm"/>
    <property type="evidence" value="ECO:0007669"/>
    <property type="project" value="TreeGrafter"/>
</dbReference>
<dbReference type="PROSITE" id="PS51797">
    <property type="entry name" value="TCTP_3"/>
    <property type="match status" value="1"/>
</dbReference>
<dbReference type="InterPro" id="IPR018103">
    <property type="entry name" value="Translation_control_tumour_CS"/>
</dbReference>
<comment type="similarity">
    <text evidence="4">Belongs to the TCTP family.</text>
</comment>
<organism evidence="6 7">
    <name type="scientific">Cricetulus griseus</name>
    <name type="common">Chinese hamster</name>
    <name type="synonym">Cricetulus barabensis griseus</name>
    <dbReference type="NCBI Taxonomy" id="10029"/>
    <lineage>
        <taxon>Eukaryota</taxon>
        <taxon>Metazoa</taxon>
        <taxon>Chordata</taxon>
        <taxon>Craniata</taxon>
        <taxon>Vertebrata</taxon>
        <taxon>Euteleostomi</taxon>
        <taxon>Mammalia</taxon>
        <taxon>Eutheria</taxon>
        <taxon>Euarchontoglires</taxon>
        <taxon>Glires</taxon>
        <taxon>Rodentia</taxon>
        <taxon>Myomorpha</taxon>
        <taxon>Muroidea</taxon>
        <taxon>Cricetidae</taxon>
        <taxon>Cricetinae</taxon>
        <taxon>Cricetulus</taxon>
    </lineage>
</organism>
<dbReference type="InterPro" id="IPR011323">
    <property type="entry name" value="Mss4/transl-control_tumour"/>
</dbReference>
<feature type="domain" description="TCTP" evidence="5">
    <location>
        <begin position="1"/>
        <end position="119"/>
    </location>
</feature>
<dbReference type="Gene3D" id="2.170.150.10">
    <property type="entry name" value="Metal Binding Protein, Guanine Nucleotide Exchange Factor, Chain A"/>
    <property type="match status" value="1"/>
</dbReference>
<dbReference type="PROSITE" id="PS01003">
    <property type="entry name" value="TCTP_2"/>
    <property type="match status" value="1"/>
</dbReference>
<dbReference type="AlphaFoldDB" id="A0A8C2MFQ8"/>
<evidence type="ECO:0000256" key="4">
    <source>
        <dbReference type="PROSITE-ProRule" id="PRU01133"/>
    </source>
</evidence>
<dbReference type="Proteomes" id="UP000694386">
    <property type="component" value="Unplaced"/>
</dbReference>
<evidence type="ECO:0000256" key="3">
    <source>
        <dbReference type="ARBA" id="ARBA00047116"/>
    </source>
</evidence>
<protein>
    <recommendedName>
        <fullName evidence="1">Translationally-controlled tumor protein</fullName>
    </recommendedName>
</protein>
<dbReference type="PANTHER" id="PTHR11991:SF0">
    <property type="entry name" value="TRANSLATIONALLY-CONTROLLED TUMOR PROTEIN"/>
    <property type="match status" value="1"/>
</dbReference>
<dbReference type="OMA" id="DFMIFFK"/>
<comment type="function">
    <text evidence="2">Involved in calcium binding and microtubule stabilization. Acts as a negative regulator of TSC22D1-mediated apoptosis, via interaction with and destabilization of TSC22D1 protein.</text>
</comment>
<dbReference type="InterPro" id="IPR018105">
    <property type="entry name" value="Translational_control_tumour_p"/>
</dbReference>
<dbReference type="GO" id="GO:0005509">
    <property type="term" value="F:calcium ion binding"/>
    <property type="evidence" value="ECO:0007669"/>
    <property type="project" value="TreeGrafter"/>
</dbReference>
<dbReference type="InterPro" id="IPR011057">
    <property type="entry name" value="Mss4-like_sf"/>
</dbReference>
<name>A0A8C2MFQ8_CRIGR</name>
<dbReference type="InterPro" id="IPR034737">
    <property type="entry name" value="TCTP"/>
</dbReference>
<evidence type="ECO:0000256" key="1">
    <source>
        <dbReference type="ARBA" id="ARBA00040832"/>
    </source>
</evidence>